<dbReference type="SFLD" id="SFLDG01018">
    <property type="entry name" value="Squalene/Phytoene_Synthase_Lik"/>
    <property type="match status" value="1"/>
</dbReference>
<comment type="caution">
    <text evidence="3">The sequence shown here is derived from an EMBL/GenBank/DDBJ whole genome shotgun (WGS) entry which is preliminary data.</text>
</comment>
<dbReference type="EMBL" id="JAPVER010000020">
    <property type="protein sequence ID" value="MCZ3366846.1"/>
    <property type="molecule type" value="Genomic_DNA"/>
</dbReference>
<dbReference type="GO" id="GO:0008299">
    <property type="term" value="P:isoprenoid biosynthetic process"/>
    <property type="evidence" value="ECO:0007669"/>
    <property type="project" value="UniProtKB-ARBA"/>
</dbReference>
<keyword evidence="1" id="KW-0808">Transferase</keyword>
<gene>
    <name evidence="3" type="ORF">O3H35_15255</name>
    <name evidence="2" type="ORF">O3H54_13240</name>
</gene>
<dbReference type="AlphaFoldDB" id="A0A9E5A7X5"/>
<dbReference type="InterPro" id="IPR044843">
    <property type="entry name" value="Trans_IPPS_bact-type"/>
</dbReference>
<evidence type="ECO:0000313" key="3">
    <source>
        <dbReference type="EMBL" id="MCZ3374007.1"/>
    </source>
</evidence>
<dbReference type="RefSeq" id="WP_048080777.1">
    <property type="nucleotide sequence ID" value="NZ_JAPVER010000020.1"/>
</dbReference>
<evidence type="ECO:0000313" key="4">
    <source>
        <dbReference type="Proteomes" id="UP001068021"/>
    </source>
</evidence>
<dbReference type="Gene3D" id="1.10.600.10">
    <property type="entry name" value="Farnesyl Diphosphate Synthase"/>
    <property type="match status" value="1"/>
</dbReference>
<dbReference type="InterPro" id="IPR008949">
    <property type="entry name" value="Isoprenoid_synthase_dom_sf"/>
</dbReference>
<dbReference type="InterPro" id="IPR019845">
    <property type="entry name" value="Squalene/phytoene_synthase_CS"/>
</dbReference>
<reference evidence="3" key="1">
    <citation type="submission" date="2022-12" db="EMBL/GenBank/DDBJ databases">
        <title>Reclassification of two methanogenic archaea species isolated from the Kolyma lowland permafrost.</title>
        <authorList>
            <person name="Trubitsyn V.E."/>
            <person name="Rivkina E.M."/>
            <person name="Shcherbakova V.A."/>
        </authorList>
    </citation>
    <scope>NUCLEOTIDE SEQUENCE</scope>
    <source>
        <strain evidence="2">M2</strain>
        <strain evidence="3">MK4</strain>
    </source>
</reference>
<dbReference type="SFLD" id="SFLDG01212">
    <property type="entry name" value="Phytoene_synthase_like"/>
    <property type="match status" value="1"/>
</dbReference>
<dbReference type="InterPro" id="IPR033904">
    <property type="entry name" value="Trans_IPPS_HH"/>
</dbReference>
<keyword evidence="4" id="KW-1185">Reference proteome</keyword>
<evidence type="ECO:0000313" key="2">
    <source>
        <dbReference type="EMBL" id="MCZ3366846.1"/>
    </source>
</evidence>
<dbReference type="EMBL" id="JAPVES010000030">
    <property type="protein sequence ID" value="MCZ3374007.1"/>
    <property type="molecule type" value="Genomic_DNA"/>
</dbReference>
<dbReference type="GO" id="GO:0051996">
    <property type="term" value="F:squalene synthase [NAD(P)H] activity"/>
    <property type="evidence" value="ECO:0007669"/>
    <property type="project" value="InterPro"/>
</dbReference>
<dbReference type="Proteomes" id="UP001068021">
    <property type="component" value="Unassembled WGS sequence"/>
</dbReference>
<dbReference type="SUPFAM" id="SSF48576">
    <property type="entry name" value="Terpenoid synthases"/>
    <property type="match status" value="1"/>
</dbReference>
<name>A0A9E5A7X5_9EURY</name>
<evidence type="ECO:0000256" key="1">
    <source>
        <dbReference type="ARBA" id="ARBA00022679"/>
    </source>
</evidence>
<dbReference type="GO" id="GO:0004311">
    <property type="term" value="F:geranylgeranyl diphosphate synthase activity"/>
    <property type="evidence" value="ECO:0007669"/>
    <property type="project" value="InterPro"/>
</dbReference>
<dbReference type="Proteomes" id="UP001074446">
    <property type="component" value="Unassembled WGS sequence"/>
</dbReference>
<protein>
    <submittedName>
        <fullName evidence="3">Phytoene/squalene synthase family protein</fullName>
    </submittedName>
</protein>
<dbReference type="Pfam" id="PF00494">
    <property type="entry name" value="SQS_PSY"/>
    <property type="match status" value="1"/>
</dbReference>
<dbReference type="PROSITE" id="PS01045">
    <property type="entry name" value="SQUALEN_PHYTOEN_SYN_2"/>
    <property type="match status" value="1"/>
</dbReference>
<accession>A0A9E5A7X5</accession>
<proteinExistence type="predicted"/>
<dbReference type="InterPro" id="IPR002060">
    <property type="entry name" value="Squ/phyt_synthse"/>
</dbReference>
<dbReference type="CDD" id="cd00683">
    <property type="entry name" value="Trans_IPPS_HH"/>
    <property type="match status" value="1"/>
</dbReference>
<sequence length="279" mass="32618">MIDQTIYSIFKGGSKTYFYSTLFFPKNVKEDVFVLYSFLRKADDYVDSIPQDTEGFYSFKERYYQGINGSRTGDVVIDSFVSLIKRKNFDTSWVDSFLASMEMDITKSTYDTMKDLLVYLYGSSEVVGLFMAKIMDLSQDSYENARYLGRAMQYINFIRDIPEDIELGRTYFPQSDLEFFNLESLDEECIRKKSEKFNAFVRKQLDTYYSWQKEAEGGFSYIPFRYLVPIKTASDLYKWTGSQIKKHPHVVYQKKVKPSFPNIISKVLFNSVSAGLSFK</sequence>
<organism evidence="3">
    <name type="scientific">Methanobacterium veterum</name>
    <dbReference type="NCBI Taxonomy" id="408577"/>
    <lineage>
        <taxon>Archaea</taxon>
        <taxon>Methanobacteriati</taxon>
        <taxon>Methanobacteriota</taxon>
        <taxon>Methanomada group</taxon>
        <taxon>Methanobacteria</taxon>
        <taxon>Methanobacteriales</taxon>
        <taxon>Methanobacteriaceae</taxon>
        <taxon>Methanobacterium</taxon>
    </lineage>
</organism>
<dbReference type="SFLD" id="SFLDS00005">
    <property type="entry name" value="Isoprenoid_Synthase_Type_I"/>
    <property type="match status" value="1"/>
</dbReference>
<dbReference type="PANTHER" id="PTHR31480">
    <property type="entry name" value="BIFUNCTIONAL LYCOPENE CYCLASE/PHYTOENE SYNTHASE"/>
    <property type="match status" value="1"/>
</dbReference>